<keyword evidence="2" id="KW-1185">Reference proteome</keyword>
<evidence type="ECO:0000313" key="1">
    <source>
        <dbReference type="EMBL" id="KAJ2998404.1"/>
    </source>
</evidence>
<proteinExistence type="predicted"/>
<dbReference type="Proteomes" id="UP001143856">
    <property type="component" value="Unassembled WGS sequence"/>
</dbReference>
<sequence length="1371" mass="152869">MSFGISIGDFLAVFRLVSQVRKRFVGAPEQFKSISDDVRIFSIVLQDVDASSAELSPVQSQEYQSVLTSCKHLLEQLQETLDKYTGVSEANKTGTKTAIKRVWKRLKWEPDDIRDMRGQISVKIGVLRTLNDQAINRSIVKLVHHQEESEREATLKWVSEINYVAQQNDIVLRCQAGSRKWLFESLVYMEWFESLRLANDAETLTIYMFCTYQNHTQTIEKLLCSLLRVALDEADYEAVDVVLTCKQLLDALDELPNEVRRPLINDLLKLHGYKNVSLFITSRGIPEIQRCFEGCAMYTSLEVRSSDEDIRNFLRDNIFQLPNFVARSQQLQDDIIDSITNASAGMRPLSPRELSHALSVDESSEAFDEEKVPDIDDLVAACIGLVVLDDASNIVHLVHKSAAEYFERTKSRWFPRANETMAFVCIRYLQVAEAKPEETQGDQAPFFHYAKANWSYHSMEAEKEAANEAAVDDASQSSSANDSGPSLGIPTISRLAIRQMTKEVVDVHSSIVEACRAGHQAWVEQLLVVRNYDMNMYNKMQEDIIPSDSSFQDDVLLTIATTRGDYSMASMLLARGADPNIFNAAGQTPLMIAADNGFGDLVSLLLDQKLTMPDLMCRHHLGGLSTAFLASIGFGRQECFRILLERSNRGAMDSDGRGAMWLAAASGDSSIVSELHKWPEVVIDYTDTNLSSSPLIEAIKGGHEEAASLLLPYTKYQSCMRCGITPMHYAVKRGFHCLLRRLLEHDASGVDHETNPCDRCSYGITTSVSSLAKSPLLAAVSLQDTQATQILLPYANVNQGLTWQPLHEAAQLGNLEILEILLKKADVEPDPVDENGRTPFLLAARRGYCDVMNALIKHKGILLNRKDAEGCGAVDYVVYPYFRNPYYFRLVASTNEINVNERDSTGSNLLHRACHLCPKISPKFDSKDGPDGFSAELLETNTGPLVAEMLKRPGVDVNLLDRQGKTPLLLAVENHQREVVRLLLEREDTDVLVQDGVGNDALLLASFHVPLCEQLINYKPLKNYVVPLAPPVSHPYNGKDWPVVLNTEFREYDESIFIMLIHNTRTKPDRRNKKGESVMAGVAMTGIKKMVQAVLETTGLAMDLENVYQDGKPLLLLALQKNKDDDAVDHLISHCPAVALQKADTDGRTPLSYAVERANGAATRSLLADPETDPNATDRFGRTTLFFAMGNPCSEPAWLLVTADKTQITTEGWASESPLIIASSLGRTCIISALLKRPDANIFETDDNGHSFLCYLLLCTPHDEGQGPGAAQDEVEDVLKYTLQLLERHTSKVNAYMHSPFTCAFGKRPLPEFSDPRPYSALMGYFHPDLGLSRYCTTPGLLEPLGEGESSDFADNEVHRKVQQLYENRDT</sequence>
<name>A0ACC1PR09_9PEZI</name>
<reference evidence="1" key="1">
    <citation type="submission" date="2022-10" db="EMBL/GenBank/DDBJ databases">
        <title>Genome Sequence of Xylaria curta.</title>
        <authorList>
            <person name="Buettner E."/>
        </authorList>
    </citation>
    <scope>NUCLEOTIDE SEQUENCE</scope>
    <source>
        <strain evidence="1">Babe10</strain>
    </source>
</reference>
<evidence type="ECO:0000313" key="2">
    <source>
        <dbReference type="Proteomes" id="UP001143856"/>
    </source>
</evidence>
<accession>A0ACC1PR09</accession>
<dbReference type="EMBL" id="JAPDGR010000027">
    <property type="protein sequence ID" value="KAJ2998404.1"/>
    <property type="molecule type" value="Genomic_DNA"/>
</dbReference>
<comment type="caution">
    <text evidence="1">The sequence shown here is derived from an EMBL/GenBank/DDBJ whole genome shotgun (WGS) entry which is preliminary data.</text>
</comment>
<protein>
    <submittedName>
        <fullName evidence="1">Uncharacterized protein</fullName>
    </submittedName>
</protein>
<gene>
    <name evidence="1" type="ORF">NUW58_g329</name>
</gene>
<organism evidence="1 2">
    <name type="scientific">Xylaria curta</name>
    <dbReference type="NCBI Taxonomy" id="42375"/>
    <lineage>
        <taxon>Eukaryota</taxon>
        <taxon>Fungi</taxon>
        <taxon>Dikarya</taxon>
        <taxon>Ascomycota</taxon>
        <taxon>Pezizomycotina</taxon>
        <taxon>Sordariomycetes</taxon>
        <taxon>Xylariomycetidae</taxon>
        <taxon>Xylariales</taxon>
        <taxon>Xylariaceae</taxon>
        <taxon>Xylaria</taxon>
    </lineage>
</organism>